<reference evidence="3" key="1">
    <citation type="submission" date="2021-01" db="EMBL/GenBank/DDBJ databases">
        <authorList>
            <person name="Corre E."/>
            <person name="Pelletier E."/>
            <person name="Niang G."/>
            <person name="Scheremetjew M."/>
            <person name="Finn R."/>
            <person name="Kale V."/>
            <person name="Holt S."/>
            <person name="Cochrane G."/>
            <person name="Meng A."/>
            <person name="Brown T."/>
            <person name="Cohen L."/>
        </authorList>
    </citation>
    <scope>NUCLEOTIDE SEQUENCE</scope>
    <source>
        <strain evidence="3">CCMP 769</strain>
    </source>
</reference>
<dbReference type="InterPro" id="IPR030394">
    <property type="entry name" value="G_HFLX_dom"/>
</dbReference>
<accession>A0A7S2ZXL5</accession>
<dbReference type="EMBL" id="HBHW01028509">
    <property type="protein sequence ID" value="CAE0054052.1"/>
    <property type="molecule type" value="Transcribed_RNA"/>
</dbReference>
<dbReference type="GO" id="GO:0005525">
    <property type="term" value="F:GTP binding"/>
    <property type="evidence" value="ECO:0007669"/>
    <property type="project" value="InterPro"/>
</dbReference>
<gene>
    <name evidence="2" type="ORF">RMAR00112_LOCUS22061</name>
    <name evidence="3" type="ORF">RMAR00112_LOCUS22072</name>
    <name evidence="4" type="ORF">RMAR00112_LOCUS22080</name>
    <name evidence="5" type="ORF">RMAR00112_LOCUS22081</name>
    <name evidence="6" type="ORF">RMAR00112_LOCUS22084</name>
</gene>
<dbReference type="EMBL" id="HBHW01028499">
    <property type="protein sequence ID" value="CAE0054043.1"/>
    <property type="molecule type" value="Transcribed_RNA"/>
</dbReference>
<dbReference type="EMBL" id="HBHW01028508">
    <property type="protein sequence ID" value="CAE0054051.1"/>
    <property type="molecule type" value="Transcribed_RNA"/>
</dbReference>
<dbReference type="Gene3D" id="3.40.50.300">
    <property type="entry name" value="P-loop containing nucleotide triphosphate hydrolases"/>
    <property type="match status" value="1"/>
</dbReference>
<dbReference type="SUPFAM" id="SSF52540">
    <property type="entry name" value="P-loop containing nucleoside triphosphate hydrolases"/>
    <property type="match status" value="1"/>
</dbReference>
<dbReference type="PANTHER" id="PTHR10229:SF0">
    <property type="entry name" value="GTP-BINDING PROTEIN 6-RELATED"/>
    <property type="match status" value="1"/>
</dbReference>
<organism evidence="3">
    <name type="scientific">Rhodosorus marinus</name>
    <dbReference type="NCBI Taxonomy" id="101924"/>
    <lineage>
        <taxon>Eukaryota</taxon>
        <taxon>Rhodophyta</taxon>
        <taxon>Stylonematophyceae</taxon>
        <taxon>Stylonematales</taxon>
        <taxon>Stylonemataceae</taxon>
        <taxon>Rhodosorus</taxon>
    </lineage>
</organism>
<dbReference type="InterPro" id="IPR016496">
    <property type="entry name" value="GTPase_HflX"/>
</dbReference>
<dbReference type="EMBL" id="HBHW01028487">
    <property type="protein sequence ID" value="CAE0054032.1"/>
    <property type="molecule type" value="Transcribed_RNA"/>
</dbReference>
<dbReference type="Pfam" id="PF19275">
    <property type="entry name" value="HflX_C"/>
    <property type="match status" value="1"/>
</dbReference>
<dbReference type="EMBL" id="HBHW01028512">
    <property type="protein sequence ID" value="CAE0054055.1"/>
    <property type="molecule type" value="Transcribed_RNA"/>
</dbReference>
<dbReference type="InterPro" id="IPR027417">
    <property type="entry name" value="P-loop_NTPase"/>
</dbReference>
<name>A0A7S2ZXL5_9RHOD</name>
<sequence>MREAHEETVDSVLQDLGAGNKPTITVWNKLDLVEESLEEVSLAAVEREHTIAVSAKEKQGLDNLVAEIGLVLTELMTDVEVIVPYDRGDIMNEIYTQGAIEYEQYLAEGTYIAAAVPTALSKKLKSIRVDLEAEELEELSEADMWKQLAKKRHATTNP</sequence>
<protein>
    <recommendedName>
        <fullName evidence="1">Hflx-type G domain-containing protein</fullName>
    </recommendedName>
</protein>
<dbReference type="GO" id="GO:0005737">
    <property type="term" value="C:cytoplasm"/>
    <property type="evidence" value="ECO:0007669"/>
    <property type="project" value="TreeGrafter"/>
</dbReference>
<feature type="domain" description="Hflx-type G" evidence="1">
    <location>
        <begin position="1"/>
        <end position="76"/>
    </location>
</feature>
<evidence type="ECO:0000313" key="3">
    <source>
        <dbReference type="EMBL" id="CAE0054043.1"/>
    </source>
</evidence>
<evidence type="ECO:0000313" key="4">
    <source>
        <dbReference type="EMBL" id="CAE0054051.1"/>
    </source>
</evidence>
<evidence type="ECO:0000313" key="6">
    <source>
        <dbReference type="EMBL" id="CAE0054055.1"/>
    </source>
</evidence>
<evidence type="ECO:0000313" key="5">
    <source>
        <dbReference type="EMBL" id="CAE0054052.1"/>
    </source>
</evidence>
<dbReference type="PROSITE" id="PS51705">
    <property type="entry name" value="G_HFLX"/>
    <property type="match status" value="1"/>
</dbReference>
<evidence type="ECO:0000259" key="1">
    <source>
        <dbReference type="PROSITE" id="PS51705"/>
    </source>
</evidence>
<dbReference type="PANTHER" id="PTHR10229">
    <property type="entry name" value="GTP-BINDING PROTEIN HFLX"/>
    <property type="match status" value="1"/>
</dbReference>
<proteinExistence type="predicted"/>
<dbReference type="AlphaFoldDB" id="A0A7S2ZXL5"/>
<dbReference type="InterPro" id="IPR045498">
    <property type="entry name" value="HflX_C"/>
</dbReference>
<evidence type="ECO:0000313" key="2">
    <source>
        <dbReference type="EMBL" id="CAE0054032.1"/>
    </source>
</evidence>
<dbReference type="GO" id="GO:0043022">
    <property type="term" value="F:ribosome binding"/>
    <property type="evidence" value="ECO:0007669"/>
    <property type="project" value="TreeGrafter"/>
</dbReference>